<comment type="caution">
    <text evidence="1">The sequence shown here is derived from an EMBL/GenBank/DDBJ whole genome shotgun (WGS) entry which is preliminary data.</text>
</comment>
<reference evidence="1 2" key="1">
    <citation type="submission" date="2009-01" db="EMBL/GenBank/DDBJ databases">
        <authorList>
            <person name="Qin X."/>
            <person name="Bachman B."/>
            <person name="Battles P."/>
            <person name="Bell A."/>
            <person name="Bess C."/>
            <person name="Bickham C."/>
            <person name="Chaboub L."/>
            <person name="Chen D."/>
            <person name="Coyle M."/>
            <person name="Deiros D.R."/>
            <person name="Dinh H."/>
            <person name="Forbes L."/>
            <person name="Fowler G."/>
            <person name="Francisco L."/>
            <person name="Fu Q."/>
            <person name="Gubbala S."/>
            <person name="Hale W."/>
            <person name="Han Y."/>
            <person name="Hemphill L."/>
            <person name="Highlander S.K."/>
            <person name="Hirani K."/>
            <person name="Hogues M."/>
            <person name="Jackson L."/>
            <person name="Jakkamsetti A."/>
            <person name="Javaid M."/>
            <person name="Jiang H."/>
            <person name="Korchina V."/>
            <person name="Kovar C."/>
            <person name="Lara F."/>
            <person name="Lee S."/>
            <person name="Mata R."/>
            <person name="Mathew T."/>
            <person name="Moen C."/>
            <person name="Morales K."/>
            <person name="Munidasa M."/>
            <person name="Nazareth L."/>
            <person name="Ngo R."/>
            <person name="Nguyen L."/>
            <person name="Okwuonu G."/>
            <person name="Ongeri F."/>
            <person name="Patil S."/>
            <person name="Petrosino J."/>
            <person name="Pham C."/>
            <person name="Pham P."/>
            <person name="Pu L.-L."/>
            <person name="Puazo M."/>
            <person name="Raj R."/>
            <person name="Reid J."/>
            <person name="Rouhana J."/>
            <person name="Saada N."/>
            <person name="Shang Y."/>
            <person name="Simmons D."/>
            <person name="Thornton R."/>
            <person name="Warren J."/>
            <person name="Weissenberger G."/>
            <person name="Zhang J."/>
            <person name="Zhang L."/>
            <person name="Zhou C."/>
            <person name="Zhu D."/>
            <person name="Muzny D."/>
            <person name="Worley K."/>
            <person name="Gibbs R."/>
        </authorList>
    </citation>
    <scope>NUCLEOTIDE SEQUENCE [LARGE SCALE GENOMIC DNA]</scope>
    <source>
        <strain evidence="1 2">ATCC 33300</strain>
    </source>
</reference>
<dbReference type="AlphaFoldDB" id="C2FVN0"/>
<dbReference type="EMBL" id="ACHB01000033">
    <property type="protein sequence ID" value="EEI93088.1"/>
    <property type="molecule type" value="Genomic_DNA"/>
</dbReference>
<accession>C2FVN0</accession>
<evidence type="ECO:0000313" key="1">
    <source>
        <dbReference type="EMBL" id="EEI93088.1"/>
    </source>
</evidence>
<organism evidence="1 2">
    <name type="scientific">Sphingobacterium spiritivorum ATCC 33300</name>
    <dbReference type="NCBI Taxonomy" id="525372"/>
    <lineage>
        <taxon>Bacteria</taxon>
        <taxon>Pseudomonadati</taxon>
        <taxon>Bacteroidota</taxon>
        <taxon>Sphingobacteriia</taxon>
        <taxon>Sphingobacteriales</taxon>
        <taxon>Sphingobacteriaceae</taxon>
        <taxon>Sphingobacterium</taxon>
    </lineage>
</organism>
<dbReference type="HOGENOM" id="CLU_1626017_0_0_10"/>
<sequence>MKGIILLLVAILLFLKGSYAQQPNKDSNFAEFKRSFVLNFKYPSELDNKCIPTLTLMFIHFSIDGNVTAIKFSDSALPPFVNEMLRIKDKLDFKSIYKAVSNNNKENRNVLIPIQIDADQKGDNGCLSIVDEESLKKLYSFQGQPISGNYYLYKTLYLIDPANSF</sequence>
<gene>
    <name evidence="1" type="ORF">HMPREF0765_1386</name>
</gene>
<dbReference type="Proteomes" id="UP000006241">
    <property type="component" value="Unassembled WGS sequence"/>
</dbReference>
<name>C2FVN0_SPHSI</name>
<protein>
    <submittedName>
        <fullName evidence="1">Uncharacterized protein</fullName>
    </submittedName>
</protein>
<dbReference type="RefSeq" id="WP_003007234.1">
    <property type="nucleotide sequence ID" value="NZ_GG668631.1"/>
</dbReference>
<proteinExistence type="predicted"/>
<evidence type="ECO:0000313" key="2">
    <source>
        <dbReference type="Proteomes" id="UP000006241"/>
    </source>
</evidence>